<keyword evidence="3" id="KW-1185">Reference proteome</keyword>
<comment type="caution">
    <text evidence="2">The sequence shown here is derived from an EMBL/GenBank/DDBJ whole genome shotgun (WGS) entry which is preliminary data.</text>
</comment>
<sequence>MEDFKRFSRRQGNPERKPFPRSAAISFPASPHHAEETPGRVILANIFLSFCYSIQVRLFSTNRDLQGI</sequence>
<dbReference type="HOGENOM" id="CLU_2790163_0_0_10"/>
<dbReference type="Proteomes" id="UP000003598">
    <property type="component" value="Unassembled WGS sequence"/>
</dbReference>
<feature type="compositionally biased region" description="Basic and acidic residues" evidence="1">
    <location>
        <begin position="1"/>
        <end position="18"/>
    </location>
</feature>
<organism evidence="2 3">
    <name type="scientific">Paraprevotella clara YIT 11840</name>
    <dbReference type="NCBI Taxonomy" id="762968"/>
    <lineage>
        <taxon>Bacteria</taxon>
        <taxon>Pseudomonadati</taxon>
        <taxon>Bacteroidota</taxon>
        <taxon>Bacteroidia</taxon>
        <taxon>Bacteroidales</taxon>
        <taxon>Prevotellaceae</taxon>
        <taxon>Paraprevotella</taxon>
    </lineage>
</organism>
<accession>G5SME5</accession>
<evidence type="ECO:0000313" key="3">
    <source>
        <dbReference type="Proteomes" id="UP000003598"/>
    </source>
</evidence>
<evidence type="ECO:0000256" key="1">
    <source>
        <dbReference type="SAM" id="MobiDB-lite"/>
    </source>
</evidence>
<gene>
    <name evidence="2" type="ORF">HMPREF9441_00520</name>
</gene>
<dbReference type="AlphaFoldDB" id="G5SME5"/>
<dbReference type="EMBL" id="AFFY01000005">
    <property type="protein sequence ID" value="EHH01703.1"/>
    <property type="molecule type" value="Genomic_DNA"/>
</dbReference>
<evidence type="ECO:0000313" key="2">
    <source>
        <dbReference type="EMBL" id="EHH01703.1"/>
    </source>
</evidence>
<feature type="region of interest" description="Disordered" evidence="1">
    <location>
        <begin position="1"/>
        <end position="35"/>
    </location>
</feature>
<reference evidence="2 3" key="1">
    <citation type="submission" date="2011-03" db="EMBL/GenBank/DDBJ databases">
        <authorList>
            <person name="Weinstock G."/>
            <person name="Sodergren E."/>
            <person name="Clifton S."/>
            <person name="Fulton L."/>
            <person name="Fulton B."/>
            <person name="Courtney L."/>
            <person name="Fronick C."/>
            <person name="Harrison M."/>
            <person name="Strong C."/>
            <person name="Farmer C."/>
            <person name="Delahaunty K."/>
            <person name="Markovic C."/>
            <person name="Hall O."/>
            <person name="Minx P."/>
            <person name="Tomlinson C."/>
            <person name="Mitreva M."/>
            <person name="Hou S."/>
            <person name="Chen J."/>
            <person name="Wollam A."/>
            <person name="Pepin K.H."/>
            <person name="Johnson M."/>
            <person name="Bhonagiri V."/>
            <person name="Zhang X."/>
            <person name="Suruliraj S."/>
            <person name="Warren W."/>
            <person name="Chinwalla A."/>
            <person name="Mardis E.R."/>
            <person name="Wilson R.K."/>
        </authorList>
    </citation>
    <scope>NUCLEOTIDE SEQUENCE [LARGE SCALE GENOMIC DNA]</scope>
    <source>
        <strain evidence="2 3">YIT 11840</strain>
    </source>
</reference>
<dbReference type="PATRIC" id="fig|762968.3.peg.463"/>
<name>G5SME5_9BACT</name>
<proteinExistence type="predicted"/>
<protein>
    <submittedName>
        <fullName evidence="2">Uncharacterized protein</fullName>
    </submittedName>
</protein>